<feature type="domain" description="ParB-like N-terminal" evidence="2">
    <location>
        <begin position="24"/>
        <end position="108"/>
    </location>
</feature>
<name>A0ABP8DE12_9ACTN</name>
<organism evidence="3 4">
    <name type="scientific">Dactylosporangium darangshiense</name>
    <dbReference type="NCBI Taxonomy" id="579108"/>
    <lineage>
        <taxon>Bacteria</taxon>
        <taxon>Bacillati</taxon>
        <taxon>Actinomycetota</taxon>
        <taxon>Actinomycetes</taxon>
        <taxon>Micromonosporales</taxon>
        <taxon>Micromonosporaceae</taxon>
        <taxon>Dactylosporangium</taxon>
    </lineage>
</organism>
<keyword evidence="4" id="KW-1185">Reference proteome</keyword>
<accession>A0ABP8DE12</accession>
<dbReference type="SUPFAM" id="SSF110849">
    <property type="entry name" value="ParB/Sulfiredoxin"/>
    <property type="match status" value="1"/>
</dbReference>
<dbReference type="EMBL" id="BAABAT010000016">
    <property type="protein sequence ID" value="GAA4253493.1"/>
    <property type="molecule type" value="Genomic_DNA"/>
</dbReference>
<proteinExistence type="predicted"/>
<evidence type="ECO:0000313" key="3">
    <source>
        <dbReference type="EMBL" id="GAA4253493.1"/>
    </source>
</evidence>
<dbReference type="InterPro" id="IPR003115">
    <property type="entry name" value="ParB_N"/>
</dbReference>
<feature type="region of interest" description="Disordered" evidence="1">
    <location>
        <begin position="222"/>
        <end position="244"/>
    </location>
</feature>
<evidence type="ECO:0000259" key="2">
    <source>
        <dbReference type="SMART" id="SM00470"/>
    </source>
</evidence>
<gene>
    <name evidence="3" type="ORF">GCM10022255_054540</name>
</gene>
<dbReference type="InterPro" id="IPR036086">
    <property type="entry name" value="ParB/Sulfiredoxin_sf"/>
</dbReference>
<protein>
    <submittedName>
        <fullName evidence="3">ParB N-terminal domain-containing protein</fullName>
    </submittedName>
</protein>
<sequence>MEQQQCEASAPEEGDDPVAWSEPQWLPVDSLLPADSPRQAGEDVEHMKMLAAVEAELPAIIVHRPTMRVIDGMHRLGAARLRGEDMVQVRFFDGTEQEAFVLAVRSNVSHGLPLSHEDRTRAAERVIGSHPGWSDRAIAAIVGLGSRTVGVIRRRLQRERNAVEVTIRTGRDGRSRPLNNAEGRLRASELIRTRPDASLREIAQEAGVSPSTVRDVRLRIERGEDPVPKARRRRKGGPTAEAERPVGQDLVAMLRGLQTDPALRFSESGRGLLRWVLSHAISAEDWVDVADKVPPHCTYIIADLAHACAAEWRQLAGDLEARGAEQA</sequence>
<comment type="caution">
    <text evidence="3">The sequence shown here is derived from an EMBL/GenBank/DDBJ whole genome shotgun (WGS) entry which is preliminary data.</text>
</comment>
<dbReference type="SMART" id="SM00470">
    <property type="entry name" value="ParB"/>
    <property type="match status" value="1"/>
</dbReference>
<feature type="region of interest" description="Disordered" evidence="1">
    <location>
        <begin position="1"/>
        <end position="21"/>
    </location>
</feature>
<evidence type="ECO:0000256" key="1">
    <source>
        <dbReference type="SAM" id="MobiDB-lite"/>
    </source>
</evidence>
<evidence type="ECO:0000313" key="4">
    <source>
        <dbReference type="Proteomes" id="UP001500620"/>
    </source>
</evidence>
<dbReference type="Proteomes" id="UP001500620">
    <property type="component" value="Unassembled WGS sequence"/>
</dbReference>
<dbReference type="RefSeq" id="WP_345130552.1">
    <property type="nucleotide sequence ID" value="NZ_BAABAT010000016.1"/>
</dbReference>
<reference evidence="4" key="1">
    <citation type="journal article" date="2019" name="Int. J. Syst. Evol. Microbiol.">
        <title>The Global Catalogue of Microorganisms (GCM) 10K type strain sequencing project: providing services to taxonomists for standard genome sequencing and annotation.</title>
        <authorList>
            <consortium name="The Broad Institute Genomics Platform"/>
            <consortium name="The Broad Institute Genome Sequencing Center for Infectious Disease"/>
            <person name="Wu L."/>
            <person name="Ma J."/>
        </authorList>
    </citation>
    <scope>NUCLEOTIDE SEQUENCE [LARGE SCALE GENOMIC DNA]</scope>
    <source>
        <strain evidence="4">JCM 17441</strain>
    </source>
</reference>